<reference evidence="2" key="1">
    <citation type="submission" date="2018-05" db="EMBL/GenBank/DDBJ databases">
        <title>Effector identification in a new, highly contiguous assembly of the strawberry crown rot pathogen Phytophthora cactorum.</title>
        <authorList>
            <person name="Armitage A.D."/>
            <person name="Nellist C.F."/>
            <person name="Bates H."/>
            <person name="Vickerstaff R.J."/>
            <person name="Harrison R.J."/>
        </authorList>
    </citation>
    <scope>NUCLEOTIDE SEQUENCE</scope>
    <source>
        <strain evidence="2">P421</strain>
    </source>
</reference>
<protein>
    <submittedName>
        <fullName evidence="2">Uncharacterized protein</fullName>
    </submittedName>
</protein>
<dbReference type="VEuPathDB" id="FungiDB:PC110_g22737"/>
<organism evidence="2 3">
    <name type="scientific">Phytophthora cactorum</name>
    <dbReference type="NCBI Taxonomy" id="29920"/>
    <lineage>
        <taxon>Eukaryota</taxon>
        <taxon>Sar</taxon>
        <taxon>Stramenopiles</taxon>
        <taxon>Oomycota</taxon>
        <taxon>Peronosporomycetes</taxon>
        <taxon>Peronosporales</taxon>
        <taxon>Peronosporaceae</taxon>
        <taxon>Phytophthora</taxon>
    </lineage>
</organism>
<feature type="region of interest" description="Disordered" evidence="1">
    <location>
        <begin position="79"/>
        <end position="113"/>
    </location>
</feature>
<dbReference type="EMBL" id="RCMV01000105">
    <property type="protein sequence ID" value="KAG3224638.1"/>
    <property type="molecule type" value="Genomic_DNA"/>
</dbReference>
<sequence>MAERSIGEAEVLAWSSTIRRVFMPPQELKPLHSPARGDTDQIAVLLEHVQRQTEKIEILILQTKRLEERLLAVDHHMHVPGTTTTQDPSSGVASSSSAVSHSTGHATPKVARAEKKGSQSLAAIWFEWFTAEPRVYASPAVKKTTLYEFRHITGNMMLFLPVGLALNAFSPAYKDEVLALGKKALSGSSRRTDRQRLQVIAQFHELVDNSVVVDPTPPSALPTFIRLRPSK</sequence>
<comment type="caution">
    <text evidence="2">The sequence shown here is derived from an EMBL/GenBank/DDBJ whole genome shotgun (WGS) entry which is preliminary data.</text>
</comment>
<feature type="compositionally biased region" description="Low complexity" evidence="1">
    <location>
        <begin position="89"/>
        <end position="107"/>
    </location>
</feature>
<gene>
    <name evidence="2" type="ORF">PC129_g4728</name>
</gene>
<dbReference type="Proteomes" id="UP000760860">
    <property type="component" value="Unassembled WGS sequence"/>
</dbReference>
<dbReference type="AlphaFoldDB" id="A0A8T1ILX2"/>
<proteinExistence type="predicted"/>
<dbReference type="VEuPathDB" id="FungiDB:PC110_g10521"/>
<evidence type="ECO:0000313" key="2">
    <source>
        <dbReference type="EMBL" id="KAG3224638.1"/>
    </source>
</evidence>
<evidence type="ECO:0000256" key="1">
    <source>
        <dbReference type="SAM" id="MobiDB-lite"/>
    </source>
</evidence>
<name>A0A8T1ILX2_9STRA</name>
<accession>A0A8T1ILX2</accession>
<evidence type="ECO:0000313" key="3">
    <source>
        <dbReference type="Proteomes" id="UP000760860"/>
    </source>
</evidence>